<keyword evidence="2" id="KW-1185">Reference proteome</keyword>
<accession>A0A2W1BM68</accession>
<dbReference type="PANTHER" id="PTHR47331:SF5">
    <property type="entry name" value="RIBONUCLEASE H"/>
    <property type="match status" value="1"/>
</dbReference>
<dbReference type="AlphaFoldDB" id="A0A2W1BM68"/>
<organism evidence="1 2">
    <name type="scientific">Helicoverpa armigera</name>
    <name type="common">Cotton bollworm</name>
    <name type="synonym">Heliothis armigera</name>
    <dbReference type="NCBI Taxonomy" id="29058"/>
    <lineage>
        <taxon>Eukaryota</taxon>
        <taxon>Metazoa</taxon>
        <taxon>Ecdysozoa</taxon>
        <taxon>Arthropoda</taxon>
        <taxon>Hexapoda</taxon>
        <taxon>Insecta</taxon>
        <taxon>Pterygota</taxon>
        <taxon>Neoptera</taxon>
        <taxon>Endopterygota</taxon>
        <taxon>Lepidoptera</taxon>
        <taxon>Glossata</taxon>
        <taxon>Ditrysia</taxon>
        <taxon>Noctuoidea</taxon>
        <taxon>Noctuidae</taxon>
        <taxon>Heliothinae</taxon>
        <taxon>Helicoverpa</taxon>
    </lineage>
</organism>
<proteinExistence type="predicted"/>
<gene>
    <name evidence="1" type="primary">HaOG208492</name>
    <name evidence="1" type="ORF">B5X24_HaOG208492</name>
</gene>
<dbReference type="PANTHER" id="PTHR47331">
    <property type="entry name" value="PHD-TYPE DOMAIN-CONTAINING PROTEIN"/>
    <property type="match status" value="1"/>
</dbReference>
<dbReference type="EMBL" id="KZ150076">
    <property type="protein sequence ID" value="PZC73966.1"/>
    <property type="molecule type" value="Genomic_DNA"/>
</dbReference>
<reference evidence="1 2" key="1">
    <citation type="journal article" date="2017" name="BMC Biol.">
        <title>Genomic innovations, transcriptional plasticity and gene loss underlying the evolution and divergence of two highly polyphagous and invasive Helicoverpa pest species.</title>
        <authorList>
            <person name="Pearce S.L."/>
            <person name="Clarke D.F."/>
            <person name="East P.D."/>
            <person name="Elfekih S."/>
            <person name="Gordon K.H."/>
            <person name="Jermiin L.S."/>
            <person name="McGaughran A."/>
            <person name="Oakeshott J.G."/>
            <person name="Papanikolaou A."/>
            <person name="Perera O.P."/>
            <person name="Rane R.V."/>
            <person name="Richards S."/>
            <person name="Tay W.T."/>
            <person name="Walsh T.K."/>
            <person name="Anderson A."/>
            <person name="Anderson C.J."/>
            <person name="Asgari S."/>
            <person name="Board P.G."/>
            <person name="Bretschneider A."/>
            <person name="Campbell P.M."/>
            <person name="Chertemps T."/>
            <person name="Christeller J.T."/>
            <person name="Coppin C.W."/>
            <person name="Downes S.J."/>
            <person name="Duan G."/>
            <person name="Farnsworth C.A."/>
            <person name="Good R.T."/>
            <person name="Han L.B."/>
            <person name="Han Y.C."/>
            <person name="Hatje K."/>
            <person name="Horne I."/>
            <person name="Huang Y.P."/>
            <person name="Hughes D.S."/>
            <person name="Jacquin-Joly E."/>
            <person name="James W."/>
            <person name="Jhangiani S."/>
            <person name="Kollmar M."/>
            <person name="Kuwar S.S."/>
            <person name="Li S."/>
            <person name="Liu N.Y."/>
            <person name="Maibeche M.T."/>
            <person name="Miller J.R."/>
            <person name="Montagne N."/>
            <person name="Perry T."/>
            <person name="Qu J."/>
            <person name="Song S.V."/>
            <person name="Sutton G.G."/>
            <person name="Vogel H."/>
            <person name="Walenz B.P."/>
            <person name="Xu W."/>
            <person name="Zhang H.J."/>
            <person name="Zou Z."/>
            <person name="Batterham P."/>
            <person name="Edwards O.R."/>
            <person name="Feyereisen R."/>
            <person name="Gibbs R.A."/>
            <person name="Heckel D.G."/>
            <person name="McGrath A."/>
            <person name="Robin C."/>
            <person name="Scherer S.E."/>
            <person name="Worley K.C."/>
            <person name="Wu Y.D."/>
        </authorList>
    </citation>
    <scope>NUCLEOTIDE SEQUENCE [LARGE SCALE GENOMIC DNA]</scope>
    <source>
        <strain evidence="1">Harm_GR_Male_#8</strain>
        <tissue evidence="1">Whole organism</tissue>
    </source>
</reference>
<evidence type="ECO:0000313" key="1">
    <source>
        <dbReference type="EMBL" id="PZC73966.1"/>
    </source>
</evidence>
<evidence type="ECO:0000313" key="2">
    <source>
        <dbReference type="Proteomes" id="UP000249218"/>
    </source>
</evidence>
<name>A0A2W1BM68_HELAM</name>
<evidence type="ECO:0008006" key="3">
    <source>
        <dbReference type="Google" id="ProtNLM"/>
    </source>
</evidence>
<protein>
    <recommendedName>
        <fullName evidence="3">Peptidase aspartic putative domain-containing protein</fullName>
    </recommendedName>
</protein>
<dbReference type="OrthoDB" id="8958038at2759"/>
<dbReference type="Proteomes" id="UP000249218">
    <property type="component" value="Unassembled WGS sequence"/>
</dbReference>
<sequence length="529" mass="57709">MELIEKKLAADLAKLDSCGSQSLADGEPGEEENASRIEEWVKTQRVTSCHDDALRPAQRQDAVLQQLDNAGPSQLGNVQPNQNGTDDGTMHMQSACVLKDLAAATATTNANQAETKLLNQLSMPKDLPKFDGDPLDWLQFKQAYEESSQVSKFNDRENLCDVTACEQPHHRLPHYVPTAAAEVVAAPSTATQSSSVTEVVTHVNTNHNEWSVQLKVVPVLIHGPMGAFSASALPDDGFNVSMISASLAARAGLRGRTQTMRVRGAWDKNELMCAAELVDLIVSNKLGEKFNISARSVNELSLPEQGSLNFKCETYDHLRDIKDDLCFASLKPDLLIGQDNYHLLFPLETLVGKPGEPCATLIPLGWCLHGRVPGTQTEHTTLCMSVVATANVSATAELHDDVRRSFTLEPMGASPAKHQLSANDLVDPTSATSSATTVADNTSATPLSTTSLKQTIMKPTKLNIADIATRESYDCSVLQDEWLQGPTFLYKHPEYWPLDVVEPANKELLECVTAIDNTIETFRLLFSVF</sequence>